<sequence length="330" mass="36913">MPANLTQQYLKAEQAYRQAATPEEEQRCLEWMLREIPKHKGTDRLQADLKTKISRARQDVEAAKKAPGKLRGFRLPHQGAGRAVIVGGPNAGKSQLLASLTRATPVVAVYPFSTHEPSPGMMPWEDVSVQLVDTPPITVDVFDPITQGLVRGADLVLLLVDLGSDDGIEQLQEVLQRFADSKTRLGRESYLHEEDIGVSFTRTFLVLNKMDLPEAADRLELLHEFCPLDLETFEISADQKTGLEPLRDAVYQAMDVVRVYTKLPTQKEPNYDKPYTLKTGSLLLDMAELVHRDFAEKLKFAKVWGSQVHGGSIVKGDYILSDKDVVELHI</sequence>
<dbReference type="Gene3D" id="3.40.50.300">
    <property type="entry name" value="P-loop containing nucleotide triphosphate hydrolases"/>
    <property type="match status" value="1"/>
</dbReference>
<dbReference type="InterPro" id="IPR012676">
    <property type="entry name" value="TGS-like"/>
</dbReference>
<proteinExistence type="predicted"/>
<keyword evidence="4" id="KW-1185">Reference proteome</keyword>
<dbReference type="InterPro" id="IPR027417">
    <property type="entry name" value="P-loop_NTPase"/>
</dbReference>
<organism evidence="3 4">
    <name type="scientific">Lignipirellula cremea</name>
    <dbReference type="NCBI Taxonomy" id="2528010"/>
    <lineage>
        <taxon>Bacteria</taxon>
        <taxon>Pseudomonadati</taxon>
        <taxon>Planctomycetota</taxon>
        <taxon>Planctomycetia</taxon>
        <taxon>Pirellulales</taxon>
        <taxon>Pirellulaceae</taxon>
        <taxon>Lignipirellula</taxon>
    </lineage>
</organism>
<dbReference type="InterPro" id="IPR045001">
    <property type="entry name" value="DRG"/>
</dbReference>
<dbReference type="SUPFAM" id="SSF52540">
    <property type="entry name" value="P-loop containing nucleoside triphosphate hydrolases"/>
    <property type="match status" value="1"/>
</dbReference>
<dbReference type="Pfam" id="PF02824">
    <property type="entry name" value="TGS"/>
    <property type="match status" value="1"/>
</dbReference>
<dbReference type="GO" id="GO:0003924">
    <property type="term" value="F:GTPase activity"/>
    <property type="evidence" value="ECO:0007669"/>
    <property type="project" value="InterPro"/>
</dbReference>
<protein>
    <submittedName>
        <fullName evidence="3">GTPase ObgE</fullName>
    </submittedName>
</protein>
<dbReference type="PRINTS" id="PR00326">
    <property type="entry name" value="GTP1OBG"/>
</dbReference>
<feature type="domain" description="TGS" evidence="2">
    <location>
        <begin position="257"/>
        <end position="328"/>
    </location>
</feature>
<dbReference type="Gene3D" id="3.10.20.30">
    <property type="match status" value="1"/>
</dbReference>
<dbReference type="InterPro" id="IPR012675">
    <property type="entry name" value="Beta-grasp_dom_sf"/>
</dbReference>
<gene>
    <name evidence="3" type="primary">obg_1</name>
    <name evidence="3" type="ORF">Pla8534_12010</name>
</gene>
<evidence type="ECO:0000259" key="2">
    <source>
        <dbReference type="Pfam" id="PF02824"/>
    </source>
</evidence>
<dbReference type="OrthoDB" id="257487at2"/>
<reference evidence="3 4" key="1">
    <citation type="submission" date="2019-02" db="EMBL/GenBank/DDBJ databases">
        <title>Deep-cultivation of Planctomycetes and their phenomic and genomic characterization uncovers novel biology.</title>
        <authorList>
            <person name="Wiegand S."/>
            <person name="Jogler M."/>
            <person name="Boedeker C."/>
            <person name="Pinto D."/>
            <person name="Vollmers J."/>
            <person name="Rivas-Marin E."/>
            <person name="Kohn T."/>
            <person name="Peeters S.H."/>
            <person name="Heuer A."/>
            <person name="Rast P."/>
            <person name="Oberbeckmann S."/>
            <person name="Bunk B."/>
            <person name="Jeske O."/>
            <person name="Meyerdierks A."/>
            <person name="Storesund J.E."/>
            <person name="Kallscheuer N."/>
            <person name="Luecker S."/>
            <person name="Lage O.M."/>
            <person name="Pohl T."/>
            <person name="Merkel B.J."/>
            <person name="Hornburger P."/>
            <person name="Mueller R.-W."/>
            <person name="Bruemmer F."/>
            <person name="Labrenz M."/>
            <person name="Spormann A.M."/>
            <person name="Op den Camp H."/>
            <person name="Overmann J."/>
            <person name="Amann R."/>
            <person name="Jetten M.S.M."/>
            <person name="Mascher T."/>
            <person name="Medema M.H."/>
            <person name="Devos D.P."/>
            <person name="Kaster A.-K."/>
            <person name="Ovreas L."/>
            <person name="Rohde M."/>
            <person name="Galperin M.Y."/>
            <person name="Jogler C."/>
        </authorList>
    </citation>
    <scope>NUCLEOTIDE SEQUENCE [LARGE SCALE GENOMIC DNA]</scope>
    <source>
        <strain evidence="3 4">Pla85_3_4</strain>
    </source>
</reference>
<dbReference type="EMBL" id="CP036433">
    <property type="protein sequence ID" value="QDU93421.1"/>
    <property type="molecule type" value="Genomic_DNA"/>
</dbReference>
<dbReference type="PANTHER" id="PTHR43127">
    <property type="entry name" value="DEVELOPMENTALLY-REGULATED GTP-BINDING PROTEIN 2"/>
    <property type="match status" value="1"/>
</dbReference>
<dbReference type="InterPro" id="IPR004095">
    <property type="entry name" value="TGS"/>
</dbReference>
<evidence type="ECO:0000313" key="4">
    <source>
        <dbReference type="Proteomes" id="UP000317648"/>
    </source>
</evidence>
<dbReference type="Pfam" id="PF01926">
    <property type="entry name" value="MMR_HSR1"/>
    <property type="match status" value="1"/>
</dbReference>
<feature type="domain" description="G" evidence="1">
    <location>
        <begin position="83"/>
        <end position="179"/>
    </location>
</feature>
<evidence type="ECO:0000313" key="3">
    <source>
        <dbReference type="EMBL" id="QDU93421.1"/>
    </source>
</evidence>
<dbReference type="InterPro" id="IPR006073">
    <property type="entry name" value="GTP-bd"/>
</dbReference>
<evidence type="ECO:0000259" key="1">
    <source>
        <dbReference type="Pfam" id="PF01926"/>
    </source>
</evidence>
<accession>A0A518DNL4</accession>
<dbReference type="KEGG" id="lcre:Pla8534_12010"/>
<dbReference type="GO" id="GO:0005525">
    <property type="term" value="F:GTP binding"/>
    <property type="evidence" value="ECO:0007669"/>
    <property type="project" value="InterPro"/>
</dbReference>
<name>A0A518DNL4_9BACT</name>
<dbReference type="Proteomes" id="UP000317648">
    <property type="component" value="Chromosome"/>
</dbReference>
<dbReference type="AlphaFoldDB" id="A0A518DNL4"/>
<dbReference type="SUPFAM" id="SSF81271">
    <property type="entry name" value="TGS-like"/>
    <property type="match status" value="1"/>
</dbReference>
<dbReference type="RefSeq" id="WP_145050209.1">
    <property type="nucleotide sequence ID" value="NZ_CP036433.1"/>
</dbReference>